<sequence length="179" mass="19544">MKINAMFSALLISSALFLSACDSTDTADTGNATKILDGKASIVLPEGFVKMPKDLMDKKYTNPGQRPQEAWYVESEGGKVTLAFAVTENRVTEALLPQVMTALKTQMNTFSPVVSEMTIDGKKMARLEMTTPGVDAKIFNVMQISSMDGKMMISTFNATEDIKDKYAQAGKDSLSTLKY</sequence>
<reference evidence="3" key="1">
    <citation type="submission" date="2014-05" db="EMBL/GenBank/DDBJ databases">
        <title>ATOL: Assembling a taxonomically balanced genome-scale reconstruction of the evolutionary history of the Enterobacteriaceae.</title>
        <authorList>
            <person name="Plunkett G. III"/>
            <person name="Neeno-Eckwall E.C."/>
            <person name="Glasner J.D."/>
            <person name="Perna N.T."/>
        </authorList>
    </citation>
    <scope>NUCLEOTIDE SEQUENCE [LARGE SCALE GENOMIC DNA]</scope>
    <source>
        <strain evidence="3">ATCC 49490</strain>
    </source>
</reference>
<protein>
    <submittedName>
        <fullName evidence="2">Putative exported protein</fullName>
    </submittedName>
</protein>
<dbReference type="EMBL" id="JMTB01000077">
    <property type="protein sequence ID" value="KFC06878.1"/>
    <property type="molecule type" value="Genomic_DNA"/>
</dbReference>
<evidence type="ECO:0000313" key="2">
    <source>
        <dbReference type="EMBL" id="KFC06878.1"/>
    </source>
</evidence>
<dbReference type="Proteomes" id="UP000028630">
    <property type="component" value="Unassembled WGS sequence"/>
</dbReference>
<dbReference type="OrthoDB" id="6623559at2"/>
<keyword evidence="1" id="KW-0732">Signal</keyword>
<name>A0A085A9I3_9ENTR</name>
<dbReference type="AlphaFoldDB" id="A0A085A9I3"/>
<proteinExistence type="predicted"/>
<feature type="signal peptide" evidence="1">
    <location>
        <begin position="1"/>
        <end position="20"/>
    </location>
</feature>
<organism evidence="2 3">
    <name type="scientific">Trabulsiella guamensis ATCC 49490</name>
    <dbReference type="NCBI Taxonomy" id="1005994"/>
    <lineage>
        <taxon>Bacteria</taxon>
        <taxon>Pseudomonadati</taxon>
        <taxon>Pseudomonadota</taxon>
        <taxon>Gammaproteobacteria</taxon>
        <taxon>Enterobacterales</taxon>
        <taxon>Enterobacteriaceae</taxon>
        <taxon>Trabulsiella</taxon>
    </lineage>
</organism>
<evidence type="ECO:0000313" key="3">
    <source>
        <dbReference type="Proteomes" id="UP000028630"/>
    </source>
</evidence>
<keyword evidence="3" id="KW-1185">Reference proteome</keyword>
<evidence type="ECO:0000256" key="1">
    <source>
        <dbReference type="SAM" id="SignalP"/>
    </source>
</evidence>
<dbReference type="RefSeq" id="WP_038156837.1">
    <property type="nucleotide sequence ID" value="NZ_JMTB01000077.1"/>
</dbReference>
<comment type="caution">
    <text evidence="2">The sequence shown here is derived from an EMBL/GenBank/DDBJ whole genome shotgun (WGS) entry which is preliminary data.</text>
</comment>
<gene>
    <name evidence="2" type="ORF">GTGU_02281</name>
</gene>
<accession>A0A085A9I3</accession>
<feature type="chain" id="PRO_5001786289" evidence="1">
    <location>
        <begin position="21"/>
        <end position="179"/>
    </location>
</feature>
<dbReference type="eggNOG" id="ENOG5032SG8">
    <property type="taxonomic scope" value="Bacteria"/>
</dbReference>
<dbReference type="PROSITE" id="PS51257">
    <property type="entry name" value="PROKAR_LIPOPROTEIN"/>
    <property type="match status" value="1"/>
</dbReference>